<feature type="region of interest" description="Disordered" evidence="1">
    <location>
        <begin position="1"/>
        <end position="30"/>
    </location>
</feature>
<reference evidence="2" key="1">
    <citation type="submission" date="2020-11" db="EMBL/GenBank/DDBJ databases">
        <authorList>
            <person name="Tran Van P."/>
        </authorList>
    </citation>
    <scope>NUCLEOTIDE SEQUENCE</scope>
</reference>
<dbReference type="AlphaFoldDB" id="A0A7R9HVQ2"/>
<evidence type="ECO:0000256" key="1">
    <source>
        <dbReference type="SAM" id="MobiDB-lite"/>
    </source>
</evidence>
<name>A0A7R9HVQ2_9NEOP</name>
<evidence type="ECO:0000313" key="2">
    <source>
        <dbReference type="EMBL" id="CAD7436164.1"/>
    </source>
</evidence>
<accession>A0A7R9HVQ2</accession>
<dbReference type="EMBL" id="OB813025">
    <property type="protein sequence ID" value="CAD7436164.1"/>
    <property type="molecule type" value="Genomic_DNA"/>
</dbReference>
<gene>
    <name evidence="2" type="ORF">TMSB3V08_LOCUS12810</name>
</gene>
<sequence length="30" mass="2885">MSGAGGTTHLTHQGASTPAGEVRPPGGLCH</sequence>
<protein>
    <submittedName>
        <fullName evidence="2">Uncharacterized protein</fullName>
    </submittedName>
</protein>
<organism evidence="2">
    <name type="scientific">Timema monikensis</name>
    <dbReference type="NCBI Taxonomy" id="170555"/>
    <lineage>
        <taxon>Eukaryota</taxon>
        <taxon>Metazoa</taxon>
        <taxon>Ecdysozoa</taxon>
        <taxon>Arthropoda</taxon>
        <taxon>Hexapoda</taxon>
        <taxon>Insecta</taxon>
        <taxon>Pterygota</taxon>
        <taxon>Neoptera</taxon>
        <taxon>Polyneoptera</taxon>
        <taxon>Phasmatodea</taxon>
        <taxon>Timematodea</taxon>
        <taxon>Timematoidea</taxon>
        <taxon>Timematidae</taxon>
        <taxon>Timema</taxon>
    </lineage>
</organism>
<proteinExistence type="predicted"/>